<name>E9NIC6_9CAUD</name>
<proteinExistence type="predicted"/>
<gene>
    <name evidence="1" type="ORF">EcP1_gp01</name>
</gene>
<sequence>MIDITKLIVIINSLDTETKTNICASVYCFKGINCDACPLTNLYEKEELDEWYSRSNNKLK</sequence>
<dbReference type="RefSeq" id="YP_007003124.1">
    <property type="nucleotide sequence ID" value="NC_019485.1"/>
</dbReference>
<accession>E9NIC6</accession>
<reference evidence="1 2" key="1">
    <citation type="submission" date="2010-11" db="EMBL/GenBank/DDBJ databases">
        <title>Complete nucleotide sequence of the bacteriophage EcP1, a new member of the N4-like viruses.</title>
        <authorList>
            <person name="Zhu J."/>
            <person name="Rao X."/>
            <person name="Tan Y."/>
            <person name="Hu Z."/>
            <person name="Xiong K."/>
            <person name="Chen Z."/>
            <person name="Li S."/>
            <person name="Yang J."/>
            <person name="Jin X."/>
            <person name="Chen Y."/>
            <person name="Hu F."/>
        </authorList>
    </citation>
    <scope>NUCLEOTIDE SEQUENCE [LARGE SCALE GENOMIC DNA]</scope>
</reference>
<dbReference type="EMBL" id="HQ641380">
    <property type="protein sequence ID" value="ADU79152.1"/>
    <property type="molecule type" value="Genomic_DNA"/>
</dbReference>
<dbReference type="KEGG" id="vg:14006860"/>
<evidence type="ECO:0000313" key="1">
    <source>
        <dbReference type="EMBL" id="ADU79152.1"/>
    </source>
</evidence>
<keyword evidence="2" id="KW-1185">Reference proteome</keyword>
<dbReference type="Proteomes" id="UP000007263">
    <property type="component" value="Segment"/>
</dbReference>
<evidence type="ECO:0000313" key="2">
    <source>
        <dbReference type="Proteomes" id="UP000007263"/>
    </source>
</evidence>
<protein>
    <submittedName>
        <fullName evidence="1">Uncharacterized protein</fullName>
    </submittedName>
</protein>
<organism evidence="1 2">
    <name type="scientific">Enterobacter phage EcP1</name>
    <dbReference type="NCBI Taxonomy" id="942016"/>
    <lineage>
        <taxon>Viruses</taxon>
        <taxon>Duplodnaviria</taxon>
        <taxon>Heunggongvirae</taxon>
        <taxon>Uroviricota</taxon>
        <taxon>Caudoviricetes</taxon>
        <taxon>Schitoviridae</taxon>
        <taxon>Eceepunavirus</taxon>
        <taxon>Eceepunavirus EcP1</taxon>
    </lineage>
</organism>
<dbReference type="GeneID" id="14006860"/>